<dbReference type="EMBL" id="MZGX01000029">
    <property type="protein sequence ID" value="OPX42405.1"/>
    <property type="molecule type" value="Genomic_DNA"/>
</dbReference>
<dbReference type="Proteomes" id="UP000191554">
    <property type="component" value="Unassembled WGS sequence"/>
</dbReference>
<proteinExistence type="predicted"/>
<keyword evidence="1" id="KW-0812">Transmembrane</keyword>
<evidence type="ECO:0000313" key="3">
    <source>
        <dbReference type="Proteomes" id="UP000191554"/>
    </source>
</evidence>
<feature type="transmembrane region" description="Helical" evidence="1">
    <location>
        <begin position="46"/>
        <end position="69"/>
    </location>
</feature>
<accession>A0A1V4SG01</accession>
<keyword evidence="3" id="KW-1185">Reference proteome</keyword>
<name>A0A1V4SG01_RUMHU</name>
<comment type="caution">
    <text evidence="2">The sequence shown here is derived from an EMBL/GenBank/DDBJ whole genome shotgun (WGS) entry which is preliminary data.</text>
</comment>
<gene>
    <name evidence="2" type="ORF">CLHUN_37020</name>
</gene>
<protein>
    <submittedName>
        <fullName evidence="2">Uncharacterized protein</fullName>
    </submittedName>
</protein>
<dbReference type="AlphaFoldDB" id="A0A1V4SG01"/>
<dbReference type="OrthoDB" id="9928671at2"/>
<reference evidence="2 3" key="1">
    <citation type="submission" date="2017-03" db="EMBL/GenBank/DDBJ databases">
        <title>Genome sequence of Clostridium hungatei DSM 14427.</title>
        <authorList>
            <person name="Poehlein A."/>
            <person name="Daniel R."/>
        </authorList>
    </citation>
    <scope>NUCLEOTIDE SEQUENCE [LARGE SCALE GENOMIC DNA]</scope>
    <source>
        <strain evidence="2 3">DSM 14427</strain>
    </source>
</reference>
<evidence type="ECO:0000313" key="2">
    <source>
        <dbReference type="EMBL" id="OPX42405.1"/>
    </source>
</evidence>
<sequence length="78" mass="9274">MGKLIGGLFVMLLFMCFCIYNWWDLREKSKRMFEEERKKINPFNTHTAWGIYALIILLALLGIAGYQIYKLMDAIYNM</sequence>
<keyword evidence="1" id="KW-0472">Membrane</keyword>
<feature type="transmembrane region" description="Helical" evidence="1">
    <location>
        <begin position="6"/>
        <end position="25"/>
    </location>
</feature>
<keyword evidence="1" id="KW-1133">Transmembrane helix</keyword>
<organism evidence="2 3">
    <name type="scientific">Ruminiclostridium hungatei</name>
    <name type="common">Clostridium hungatei</name>
    <dbReference type="NCBI Taxonomy" id="48256"/>
    <lineage>
        <taxon>Bacteria</taxon>
        <taxon>Bacillati</taxon>
        <taxon>Bacillota</taxon>
        <taxon>Clostridia</taxon>
        <taxon>Eubacteriales</taxon>
        <taxon>Oscillospiraceae</taxon>
        <taxon>Ruminiclostridium</taxon>
    </lineage>
</organism>
<dbReference type="RefSeq" id="WP_080066108.1">
    <property type="nucleotide sequence ID" value="NZ_MZGX01000029.1"/>
</dbReference>
<evidence type="ECO:0000256" key="1">
    <source>
        <dbReference type="SAM" id="Phobius"/>
    </source>
</evidence>
<dbReference type="STRING" id="48256.CLHUN_37020"/>